<evidence type="ECO:0000256" key="1">
    <source>
        <dbReference type="SAM" id="MobiDB-lite"/>
    </source>
</evidence>
<organism evidence="2 3">
    <name type="scientific">[Torrubiella] hemipterigena</name>
    <dbReference type="NCBI Taxonomy" id="1531966"/>
    <lineage>
        <taxon>Eukaryota</taxon>
        <taxon>Fungi</taxon>
        <taxon>Dikarya</taxon>
        <taxon>Ascomycota</taxon>
        <taxon>Pezizomycotina</taxon>
        <taxon>Sordariomycetes</taxon>
        <taxon>Hypocreomycetidae</taxon>
        <taxon>Hypocreales</taxon>
        <taxon>Clavicipitaceae</taxon>
        <taxon>Clavicipitaceae incertae sedis</taxon>
        <taxon>'Torrubiella' clade</taxon>
    </lineage>
</organism>
<proteinExistence type="predicted"/>
<reference evidence="2 3" key="1">
    <citation type="journal article" date="2015" name="Genome Announc.">
        <title>Draft Genome Sequence and Gene Annotation of the Entomopathogenic Fungus Verticillium hemipterigenum.</title>
        <authorList>
            <person name="Horn F."/>
            <person name="Habel A."/>
            <person name="Scharf D.H."/>
            <person name="Dworschak J."/>
            <person name="Brakhage A.A."/>
            <person name="Guthke R."/>
            <person name="Hertweck C."/>
            <person name="Linde J."/>
        </authorList>
    </citation>
    <scope>NUCLEOTIDE SEQUENCE [LARGE SCALE GENOMIC DNA]</scope>
</reference>
<sequence>MRRCFSASAKVPLQSPPARAAPRRSSSKWLPIAAGLVVAGGAAKLYADTTRESMSLSRQAAQRIDDEREKRNAMLLEVYGSGESLEELEKAVAFYESKK</sequence>
<feature type="region of interest" description="Disordered" evidence="1">
    <location>
        <begin position="1"/>
        <end position="25"/>
    </location>
</feature>
<evidence type="ECO:0000313" key="2">
    <source>
        <dbReference type="EMBL" id="CEJ87536.1"/>
    </source>
</evidence>
<dbReference type="HOGENOM" id="CLU_158824_0_0_1"/>
<protein>
    <submittedName>
        <fullName evidence="2">Uncharacterized protein</fullName>
    </submittedName>
</protein>
<dbReference type="OrthoDB" id="4338954at2759"/>
<dbReference type="Proteomes" id="UP000039046">
    <property type="component" value="Unassembled WGS sequence"/>
</dbReference>
<accession>A0A0A1TGB3</accession>
<dbReference type="EMBL" id="CDHN01000002">
    <property type="protein sequence ID" value="CEJ87536.1"/>
    <property type="molecule type" value="Genomic_DNA"/>
</dbReference>
<gene>
    <name evidence="2" type="ORF">VHEMI04446</name>
</gene>
<keyword evidence="3" id="KW-1185">Reference proteome</keyword>
<name>A0A0A1TGB3_9HYPO</name>
<dbReference type="AlphaFoldDB" id="A0A0A1TGB3"/>
<evidence type="ECO:0000313" key="3">
    <source>
        <dbReference type="Proteomes" id="UP000039046"/>
    </source>
</evidence>